<comment type="caution">
    <text evidence="1">The sequence shown here is derived from an EMBL/GenBank/DDBJ whole genome shotgun (WGS) entry which is preliminary data.</text>
</comment>
<sequence length="78" mass="8638">MGVCLGCQSIVMSELLAMVYQQSEMTSLEKKNICYAHSSEFSLRSEEILLSRVRAPPPALWPDGGPKRLRSPCRGLAI</sequence>
<keyword evidence="2" id="KW-1185">Reference proteome</keyword>
<name>A0AAV4CZJ4_9GAST</name>
<protein>
    <submittedName>
        <fullName evidence="1">Uncharacterized protein</fullName>
    </submittedName>
</protein>
<dbReference type="Proteomes" id="UP000735302">
    <property type="component" value="Unassembled WGS sequence"/>
</dbReference>
<dbReference type="AlphaFoldDB" id="A0AAV4CZJ4"/>
<organism evidence="1 2">
    <name type="scientific">Plakobranchus ocellatus</name>
    <dbReference type="NCBI Taxonomy" id="259542"/>
    <lineage>
        <taxon>Eukaryota</taxon>
        <taxon>Metazoa</taxon>
        <taxon>Spiralia</taxon>
        <taxon>Lophotrochozoa</taxon>
        <taxon>Mollusca</taxon>
        <taxon>Gastropoda</taxon>
        <taxon>Heterobranchia</taxon>
        <taxon>Euthyneura</taxon>
        <taxon>Panpulmonata</taxon>
        <taxon>Sacoglossa</taxon>
        <taxon>Placobranchoidea</taxon>
        <taxon>Plakobranchidae</taxon>
        <taxon>Plakobranchus</taxon>
    </lineage>
</organism>
<reference evidence="1 2" key="1">
    <citation type="journal article" date="2021" name="Elife">
        <title>Chloroplast acquisition without the gene transfer in kleptoplastic sea slugs, Plakobranchus ocellatus.</title>
        <authorList>
            <person name="Maeda T."/>
            <person name="Takahashi S."/>
            <person name="Yoshida T."/>
            <person name="Shimamura S."/>
            <person name="Takaki Y."/>
            <person name="Nagai Y."/>
            <person name="Toyoda A."/>
            <person name="Suzuki Y."/>
            <person name="Arimoto A."/>
            <person name="Ishii H."/>
            <person name="Satoh N."/>
            <person name="Nishiyama T."/>
            <person name="Hasebe M."/>
            <person name="Maruyama T."/>
            <person name="Minagawa J."/>
            <person name="Obokata J."/>
            <person name="Shigenobu S."/>
        </authorList>
    </citation>
    <scope>NUCLEOTIDE SEQUENCE [LARGE SCALE GENOMIC DNA]</scope>
</reference>
<evidence type="ECO:0000313" key="2">
    <source>
        <dbReference type="Proteomes" id="UP000735302"/>
    </source>
</evidence>
<accession>A0AAV4CZJ4</accession>
<evidence type="ECO:0000313" key="1">
    <source>
        <dbReference type="EMBL" id="GFO37223.1"/>
    </source>
</evidence>
<proteinExistence type="predicted"/>
<gene>
    <name evidence="1" type="ORF">PoB_006372800</name>
</gene>
<dbReference type="EMBL" id="BLXT01007182">
    <property type="protein sequence ID" value="GFO37223.1"/>
    <property type="molecule type" value="Genomic_DNA"/>
</dbReference>